<name>A0ABX1VBK8_9PLAN</name>
<feature type="region of interest" description="Disordered" evidence="1">
    <location>
        <begin position="30"/>
        <end position="69"/>
    </location>
</feature>
<keyword evidence="4" id="KW-1185">Reference proteome</keyword>
<evidence type="ECO:0000313" key="4">
    <source>
        <dbReference type="Proteomes" id="UP000609651"/>
    </source>
</evidence>
<dbReference type="EMBL" id="WTPX01000030">
    <property type="protein sequence ID" value="NNJ25267.1"/>
    <property type="molecule type" value="Genomic_DNA"/>
</dbReference>
<comment type="caution">
    <text evidence="3">The sequence shown here is derived from an EMBL/GenBank/DDBJ whole genome shotgun (WGS) entry which is preliminary data.</text>
</comment>
<feature type="chain" id="PRO_5045303242" evidence="2">
    <location>
        <begin position="30"/>
        <end position="69"/>
    </location>
</feature>
<evidence type="ECO:0000256" key="1">
    <source>
        <dbReference type="SAM" id="MobiDB-lite"/>
    </source>
</evidence>
<protein>
    <submittedName>
        <fullName evidence="3">Uncharacterized protein</fullName>
    </submittedName>
</protein>
<accession>A0ABX1VBK8</accession>
<gene>
    <name evidence="3" type="ORF">LzC2_13350</name>
</gene>
<dbReference type="Proteomes" id="UP000609651">
    <property type="component" value="Unassembled WGS sequence"/>
</dbReference>
<keyword evidence="2" id="KW-0732">Signal</keyword>
<evidence type="ECO:0000256" key="2">
    <source>
        <dbReference type="SAM" id="SignalP"/>
    </source>
</evidence>
<sequence>MMPSFRSSPRKRLAVLTLFAALLPLGCGGEGESGMVDPGVEGPPESIVPQPQKDLPGLGPGARPKSDQA</sequence>
<evidence type="ECO:0000313" key="3">
    <source>
        <dbReference type="EMBL" id="NNJ25267.1"/>
    </source>
</evidence>
<reference evidence="3 4" key="1">
    <citation type="journal article" date="2020" name="Syst. Appl. Microbiol.">
        <title>Alienimonas chondri sp. nov., a novel planctomycete isolated from the biofilm of the red alga Chondrus crispus.</title>
        <authorList>
            <person name="Vitorino I."/>
            <person name="Albuquerque L."/>
            <person name="Wiegand S."/>
            <person name="Kallscheuer N."/>
            <person name="da Costa M.S."/>
            <person name="Lobo-da-Cunha A."/>
            <person name="Jogler C."/>
            <person name="Lage O.M."/>
        </authorList>
    </citation>
    <scope>NUCLEOTIDE SEQUENCE [LARGE SCALE GENOMIC DNA]</scope>
    <source>
        <strain evidence="3 4">LzC2</strain>
    </source>
</reference>
<feature type="signal peptide" evidence="2">
    <location>
        <begin position="1"/>
        <end position="29"/>
    </location>
</feature>
<proteinExistence type="predicted"/>
<organism evidence="3 4">
    <name type="scientific">Alienimonas chondri</name>
    <dbReference type="NCBI Taxonomy" id="2681879"/>
    <lineage>
        <taxon>Bacteria</taxon>
        <taxon>Pseudomonadati</taxon>
        <taxon>Planctomycetota</taxon>
        <taxon>Planctomycetia</taxon>
        <taxon>Planctomycetales</taxon>
        <taxon>Planctomycetaceae</taxon>
        <taxon>Alienimonas</taxon>
    </lineage>
</organism>